<dbReference type="PANTHER" id="PTHR34135">
    <property type="entry name" value="LYSOZYME"/>
    <property type="match status" value="1"/>
</dbReference>
<dbReference type="Pfam" id="PF18885">
    <property type="entry name" value="DUF5648"/>
    <property type="match status" value="1"/>
</dbReference>
<keyword evidence="5" id="KW-0378">Hydrolase</keyword>
<dbReference type="InterPro" id="IPR002053">
    <property type="entry name" value="Glyco_hydro_25"/>
</dbReference>
<proteinExistence type="inferred from homology"/>
<dbReference type="GO" id="GO:0009253">
    <property type="term" value="P:peptidoglycan catabolic process"/>
    <property type="evidence" value="ECO:0007669"/>
    <property type="project" value="InterPro"/>
</dbReference>
<dbReference type="EC" id="3.2.1.17" evidence="5"/>
<feature type="region of interest" description="Disordered" evidence="2">
    <location>
        <begin position="145"/>
        <end position="237"/>
    </location>
</feature>
<accession>A0A6N2SAK8</accession>
<dbReference type="EMBL" id="CACRSN010000007">
    <property type="protein sequence ID" value="VYS90352.1"/>
    <property type="molecule type" value="Genomic_DNA"/>
</dbReference>
<dbReference type="SUPFAM" id="SSF51445">
    <property type="entry name" value="(Trans)glycosidases"/>
    <property type="match status" value="1"/>
</dbReference>
<comment type="similarity">
    <text evidence="1">Belongs to the glycosyl hydrolase 25 family.</text>
</comment>
<feature type="compositionally biased region" description="Low complexity" evidence="2">
    <location>
        <begin position="220"/>
        <end position="237"/>
    </location>
</feature>
<feature type="compositionally biased region" description="Low complexity" evidence="2">
    <location>
        <begin position="145"/>
        <end position="165"/>
    </location>
</feature>
<dbReference type="Gene3D" id="3.20.20.80">
    <property type="entry name" value="Glycosidases"/>
    <property type="match status" value="1"/>
</dbReference>
<dbReference type="RefSeq" id="WP_421727231.1">
    <property type="nucleotide sequence ID" value="NZ_CACRSN010000007.1"/>
</dbReference>
<reference evidence="5" key="1">
    <citation type="submission" date="2019-11" db="EMBL/GenBank/DDBJ databases">
        <authorList>
            <person name="Feng L."/>
        </authorList>
    </citation>
    <scope>NUCLEOTIDE SEQUENCE</scope>
    <source>
        <strain evidence="5">BbreveLFYP81</strain>
    </source>
</reference>
<evidence type="ECO:0000256" key="1">
    <source>
        <dbReference type="ARBA" id="ARBA00010646"/>
    </source>
</evidence>
<name>A0A6N2SAK8_BIFBR</name>
<dbReference type="GO" id="GO:0016998">
    <property type="term" value="P:cell wall macromolecule catabolic process"/>
    <property type="evidence" value="ECO:0007669"/>
    <property type="project" value="InterPro"/>
</dbReference>
<evidence type="ECO:0000256" key="3">
    <source>
        <dbReference type="SAM" id="SignalP"/>
    </source>
</evidence>
<feature type="region of interest" description="Disordered" evidence="2">
    <location>
        <begin position="99"/>
        <end position="125"/>
    </location>
</feature>
<dbReference type="InterPro" id="IPR017853">
    <property type="entry name" value="GH"/>
</dbReference>
<evidence type="ECO:0000256" key="2">
    <source>
        <dbReference type="SAM" id="MobiDB-lite"/>
    </source>
</evidence>
<dbReference type="Pfam" id="PF01183">
    <property type="entry name" value="Glyco_hydro_25"/>
    <property type="match status" value="1"/>
</dbReference>
<feature type="chain" id="PRO_5038952106" evidence="3">
    <location>
        <begin position="25"/>
        <end position="619"/>
    </location>
</feature>
<feature type="compositionally biased region" description="Low complexity" evidence="2">
    <location>
        <begin position="177"/>
        <end position="196"/>
    </location>
</feature>
<feature type="domain" description="DUF5648" evidence="4">
    <location>
        <begin position="491"/>
        <end position="618"/>
    </location>
</feature>
<protein>
    <submittedName>
        <fullName evidence="5">Lysozyme M1</fullName>
        <ecNumber evidence="5">3.2.1.17</ecNumber>
    </submittedName>
</protein>
<dbReference type="InterPro" id="IPR043708">
    <property type="entry name" value="DUF5648"/>
</dbReference>
<dbReference type="CDD" id="cd06414">
    <property type="entry name" value="GH25_LytC-like"/>
    <property type="match status" value="1"/>
</dbReference>
<feature type="signal peptide" evidence="3">
    <location>
        <begin position="1"/>
        <end position="24"/>
    </location>
</feature>
<dbReference type="AlphaFoldDB" id="A0A6N2SAK8"/>
<keyword evidence="3" id="KW-0732">Signal</keyword>
<dbReference type="PROSITE" id="PS51904">
    <property type="entry name" value="GLYCOSYL_HYDROL_F25_2"/>
    <property type="match status" value="1"/>
</dbReference>
<evidence type="ECO:0000259" key="4">
    <source>
        <dbReference type="Pfam" id="PF18885"/>
    </source>
</evidence>
<gene>
    <name evidence="5" type="primary">acm</name>
    <name evidence="5" type="ORF">BBLFYP81_00817</name>
</gene>
<keyword evidence="5" id="KW-0326">Glycosidase</keyword>
<evidence type="ECO:0000313" key="5">
    <source>
        <dbReference type="EMBL" id="VYS90352.1"/>
    </source>
</evidence>
<dbReference type="GO" id="GO:0016052">
    <property type="term" value="P:carbohydrate catabolic process"/>
    <property type="evidence" value="ECO:0007669"/>
    <property type="project" value="TreeGrafter"/>
</dbReference>
<sequence length="619" mass="66362">MSAKRMMSAVAVLASMTLVSAVCAAPASALSDVSVDALADASTDPFRTQTISDDTAADAMPDNPDAALPDQVSAAIPDDATVVSEDHAVTADGELKNITTGETVTDPALVGTQDSQPDPLAKTDGESFIPVQADEVKQKVAANGGDANAGAADAQTAPDTPDTQPEQPRPNDSSKYDQPSQPDQSNQSDSPAPSDSGNAFNSGETFDSDEAANSGDVPDSGNTSDSSAATSGTAKATAEGSVRLAALQNNEYGAHWGSYNGTAAFFDASNNLFVQQAKGVIDVSAWQGNINWQAVKNSGVEGAIIRIAYGWDNGFDKQALRNISECRRLGIPFGVYLYSYAYDANTGAAEGSSLVNLLQKAGVSSSDLGYPVYYDLERWTWTGHEVPNDPGTYDGIVNAWYGRLQSAGYNNLAVYSYTSYLNTALNSGNIHSKTRWVAQYGSSMGYTAFPTNDRGWQYTSKGRVNGISGTVDLSAFGNKTSTAPVGATGSVYRLYHPGIRVHHYTADAHEMSVLVNQRGWVYEGIMFKTPTSGQPVYRLYHPGIKQHVFTLSQHERNVLSKQRGWIYEGVAWYSNLNGGTAVYRLYNGSNYEHFYTSNRNEYNIRGSQGWTKEGIAWRS</sequence>
<dbReference type="PANTHER" id="PTHR34135:SF2">
    <property type="entry name" value="LYSOZYME"/>
    <property type="match status" value="1"/>
</dbReference>
<organism evidence="5">
    <name type="scientific">Bifidobacterium breve</name>
    <dbReference type="NCBI Taxonomy" id="1685"/>
    <lineage>
        <taxon>Bacteria</taxon>
        <taxon>Bacillati</taxon>
        <taxon>Actinomycetota</taxon>
        <taxon>Actinomycetes</taxon>
        <taxon>Bifidobacteriales</taxon>
        <taxon>Bifidobacteriaceae</taxon>
        <taxon>Bifidobacterium</taxon>
    </lineage>
</organism>
<dbReference type="GO" id="GO:0003796">
    <property type="term" value="F:lysozyme activity"/>
    <property type="evidence" value="ECO:0007669"/>
    <property type="project" value="UniProtKB-EC"/>
</dbReference>